<feature type="compositionally biased region" description="Basic and acidic residues" evidence="1">
    <location>
        <begin position="18"/>
        <end position="30"/>
    </location>
</feature>
<feature type="transmembrane region" description="Helical" evidence="2">
    <location>
        <begin position="136"/>
        <end position="154"/>
    </location>
</feature>
<evidence type="ECO:0000313" key="5">
    <source>
        <dbReference type="Proteomes" id="UP000324104"/>
    </source>
</evidence>
<feature type="compositionally biased region" description="Basic and acidic residues" evidence="1">
    <location>
        <begin position="1"/>
        <end position="10"/>
    </location>
</feature>
<dbReference type="EMBL" id="VTAW01000039">
    <property type="protein sequence ID" value="TYT60510.1"/>
    <property type="molecule type" value="Genomic_DNA"/>
</dbReference>
<organism evidence="4 5">
    <name type="scientific">Natrialba swarupiae</name>
    <dbReference type="NCBI Taxonomy" id="2448032"/>
    <lineage>
        <taxon>Archaea</taxon>
        <taxon>Methanobacteriati</taxon>
        <taxon>Methanobacteriota</taxon>
        <taxon>Stenosarchaea group</taxon>
        <taxon>Halobacteria</taxon>
        <taxon>Halobacteriales</taxon>
        <taxon>Natrialbaceae</taxon>
        <taxon>Natrialba</taxon>
    </lineage>
</organism>
<keyword evidence="2" id="KW-0812">Transmembrane</keyword>
<comment type="caution">
    <text evidence="4">The sequence shown here is derived from an EMBL/GenBank/DDBJ whole genome shotgun (WGS) entry which is preliminary data.</text>
</comment>
<dbReference type="InterPro" id="IPR005530">
    <property type="entry name" value="SPW"/>
</dbReference>
<feature type="transmembrane region" description="Helical" evidence="2">
    <location>
        <begin position="79"/>
        <end position="98"/>
    </location>
</feature>
<keyword evidence="2" id="KW-0472">Membrane</keyword>
<evidence type="ECO:0000313" key="4">
    <source>
        <dbReference type="EMBL" id="TYT60510.1"/>
    </source>
</evidence>
<evidence type="ECO:0000259" key="3">
    <source>
        <dbReference type="Pfam" id="PF03779"/>
    </source>
</evidence>
<feature type="transmembrane region" description="Helical" evidence="2">
    <location>
        <begin position="160"/>
        <end position="180"/>
    </location>
</feature>
<feature type="compositionally biased region" description="Basic and acidic residues" evidence="1">
    <location>
        <begin position="53"/>
        <end position="73"/>
    </location>
</feature>
<evidence type="ECO:0000256" key="1">
    <source>
        <dbReference type="SAM" id="MobiDB-lite"/>
    </source>
</evidence>
<dbReference type="RefSeq" id="WP_149082972.1">
    <property type="nucleotide sequence ID" value="NZ_VTAW01000039.1"/>
</dbReference>
<sequence>MSDPNSDDRPNVGGPPDDSDRPADELRDATDTDSQEEPTTTGADVDSGTGVGDHPDGGPDPRDDSTQVANEERRRNTSIVSAIVAAIGAWVALSVLVFDVGGASLWNNVLVGAVILLAAGYNVYRLSNDIPLSVGVSTLVAVLGIWLIVSAALLGMLGSLFWSTLAAGLLVTGLSGYNAYEAREARTVATEPDTRS</sequence>
<gene>
    <name evidence="4" type="ORF">FYC77_18455</name>
</gene>
<name>A0A5D5AM15_9EURY</name>
<dbReference type="Proteomes" id="UP000324104">
    <property type="component" value="Unassembled WGS sequence"/>
</dbReference>
<dbReference type="Pfam" id="PF03779">
    <property type="entry name" value="SPW"/>
    <property type="match status" value="1"/>
</dbReference>
<evidence type="ECO:0000256" key="2">
    <source>
        <dbReference type="SAM" id="Phobius"/>
    </source>
</evidence>
<feature type="transmembrane region" description="Helical" evidence="2">
    <location>
        <begin position="104"/>
        <end position="124"/>
    </location>
</feature>
<reference evidence="4 5" key="1">
    <citation type="submission" date="2019-08" db="EMBL/GenBank/DDBJ databases">
        <title>Archaea genome.</title>
        <authorList>
            <person name="Kajale S."/>
            <person name="Shouche Y."/>
            <person name="Deshpande N."/>
            <person name="Sharma A."/>
        </authorList>
    </citation>
    <scope>NUCLEOTIDE SEQUENCE [LARGE SCALE GENOMIC DNA]</scope>
    <source>
        <strain evidence="4 5">ESP3B_9</strain>
    </source>
</reference>
<protein>
    <recommendedName>
        <fullName evidence="3">SPW repeat-containing integral membrane domain-containing protein</fullName>
    </recommendedName>
</protein>
<feature type="domain" description="SPW repeat-containing integral membrane" evidence="3">
    <location>
        <begin position="81"/>
        <end position="175"/>
    </location>
</feature>
<dbReference type="AlphaFoldDB" id="A0A5D5AM15"/>
<keyword evidence="2" id="KW-1133">Transmembrane helix</keyword>
<accession>A0A5D5AM15</accession>
<keyword evidence="5" id="KW-1185">Reference proteome</keyword>
<feature type="region of interest" description="Disordered" evidence="1">
    <location>
        <begin position="1"/>
        <end position="73"/>
    </location>
</feature>
<proteinExistence type="predicted"/>